<organism evidence="2 3">
    <name type="scientific">Dyella koreensis</name>
    <dbReference type="NCBI Taxonomy" id="311235"/>
    <lineage>
        <taxon>Bacteria</taxon>
        <taxon>Pseudomonadati</taxon>
        <taxon>Pseudomonadota</taxon>
        <taxon>Gammaproteobacteria</taxon>
        <taxon>Lysobacterales</taxon>
        <taxon>Rhodanobacteraceae</taxon>
        <taxon>Dyella</taxon>
    </lineage>
</organism>
<dbReference type="CDD" id="cd00377">
    <property type="entry name" value="ICL_PEPM"/>
    <property type="match status" value="1"/>
</dbReference>
<comment type="caution">
    <text evidence="2">The sequence shown here is derived from an EMBL/GenBank/DDBJ whole genome shotgun (WGS) entry which is preliminary data.</text>
</comment>
<dbReference type="Proteomes" id="UP001620408">
    <property type="component" value="Unassembled WGS sequence"/>
</dbReference>
<dbReference type="InterPro" id="IPR039556">
    <property type="entry name" value="ICL/PEPM"/>
</dbReference>
<protein>
    <submittedName>
        <fullName evidence="2">Isocitrate lyase/phosphoenolpyruvate mutase family protein</fullName>
    </submittedName>
</protein>
<keyword evidence="3" id="KW-1185">Reference proteome</keyword>
<evidence type="ECO:0000256" key="1">
    <source>
        <dbReference type="ARBA" id="ARBA00022723"/>
    </source>
</evidence>
<keyword evidence="2" id="KW-0456">Lyase</keyword>
<dbReference type="InterPro" id="IPR040442">
    <property type="entry name" value="Pyrv_kinase-like_dom_sf"/>
</dbReference>
<dbReference type="PANTHER" id="PTHR42905:SF16">
    <property type="entry name" value="CARBOXYPHOSPHONOENOLPYRUVATE PHOSPHONOMUTASE-LIKE PROTEIN (AFU_ORTHOLOGUE AFUA_5G07230)"/>
    <property type="match status" value="1"/>
</dbReference>
<proteinExistence type="predicted"/>
<keyword evidence="1" id="KW-0479">Metal-binding</keyword>
<dbReference type="PANTHER" id="PTHR42905">
    <property type="entry name" value="PHOSPHOENOLPYRUVATE CARBOXYLASE"/>
    <property type="match status" value="1"/>
</dbReference>
<dbReference type="Gene3D" id="3.20.20.60">
    <property type="entry name" value="Phosphoenolpyruvate-binding domains"/>
    <property type="match status" value="1"/>
</dbReference>
<dbReference type="InterPro" id="IPR015813">
    <property type="entry name" value="Pyrv/PenolPyrv_kinase-like_dom"/>
</dbReference>
<accession>A0ABW8K7T1</accession>
<reference evidence="2 3" key="1">
    <citation type="submission" date="2020-10" db="EMBL/GenBank/DDBJ databases">
        <title>Phylogeny of dyella-like bacteria.</title>
        <authorList>
            <person name="Fu J."/>
        </authorList>
    </citation>
    <scope>NUCLEOTIDE SEQUENCE [LARGE SCALE GENOMIC DNA]</scope>
    <source>
        <strain evidence="2 3">BB4</strain>
    </source>
</reference>
<dbReference type="GO" id="GO:0016829">
    <property type="term" value="F:lyase activity"/>
    <property type="evidence" value="ECO:0007669"/>
    <property type="project" value="UniProtKB-KW"/>
</dbReference>
<evidence type="ECO:0000313" key="2">
    <source>
        <dbReference type="EMBL" id="MFK2918944.1"/>
    </source>
</evidence>
<dbReference type="Pfam" id="PF13714">
    <property type="entry name" value="PEP_mutase"/>
    <property type="match status" value="1"/>
</dbReference>
<name>A0ABW8K7T1_9GAMM</name>
<dbReference type="SUPFAM" id="SSF51621">
    <property type="entry name" value="Phosphoenolpyruvate/pyruvate domain"/>
    <property type="match status" value="1"/>
</dbReference>
<evidence type="ECO:0000313" key="3">
    <source>
        <dbReference type="Proteomes" id="UP001620408"/>
    </source>
</evidence>
<sequence>MSHKQRMRAELFHQLHAGPAPLMLPNAWDAASARVIENAGAKAIATTSAGMAWALGYPDGEQLPVQELLAACRRVCQVVSAPVSVDIERGYGRDAKETGGLVGALIQLGVVGINIEDGTEPDTQTLVHPGVLCERIACVRTIAQHHDLPFFINARIDTYLSKLSPEARMEETRKRALAYVDAGADGIFVPGLADAEDIATLVRWLPVPLNVYTGYPGAPVSQALQQLGVRRISLGCGPMQAALAHLGTIAAEALDDGRYDTMGKQMLTTAEANGLFRTRTYKVDRTREVPYVGMGDGPVAQLVAQQHSSLIGGRAKAGTP</sequence>
<gene>
    <name evidence="2" type="ORF">ISS97_16855</name>
</gene>
<dbReference type="EMBL" id="JADIKD010000012">
    <property type="protein sequence ID" value="MFK2918944.1"/>
    <property type="molecule type" value="Genomic_DNA"/>
</dbReference>